<dbReference type="InterPro" id="IPR012001">
    <property type="entry name" value="Thiamin_PyroP_enz_TPP-bd_dom"/>
</dbReference>
<evidence type="ECO:0000256" key="2">
    <source>
        <dbReference type="ARBA" id="ARBA00007812"/>
    </source>
</evidence>
<evidence type="ECO:0000313" key="10">
    <source>
        <dbReference type="Proteomes" id="UP000724874"/>
    </source>
</evidence>
<dbReference type="AlphaFoldDB" id="A0A9P5NIT6"/>
<evidence type="ECO:0000256" key="3">
    <source>
        <dbReference type="ARBA" id="ARBA00022723"/>
    </source>
</evidence>
<keyword evidence="10" id="KW-1185">Reference proteome</keyword>
<reference evidence="9" key="1">
    <citation type="submission" date="2020-11" db="EMBL/GenBank/DDBJ databases">
        <authorList>
            <consortium name="DOE Joint Genome Institute"/>
            <person name="Ahrendt S."/>
            <person name="Riley R."/>
            <person name="Andreopoulos W."/>
            <person name="LaButti K."/>
            <person name="Pangilinan J."/>
            <person name="Ruiz-duenas F.J."/>
            <person name="Barrasa J.M."/>
            <person name="Sanchez-Garcia M."/>
            <person name="Camarero S."/>
            <person name="Miyauchi S."/>
            <person name="Serrano A."/>
            <person name="Linde D."/>
            <person name="Babiker R."/>
            <person name="Drula E."/>
            <person name="Ayuso-Fernandez I."/>
            <person name="Pacheco R."/>
            <person name="Padilla G."/>
            <person name="Ferreira P."/>
            <person name="Barriuso J."/>
            <person name="Kellner H."/>
            <person name="Castanera R."/>
            <person name="Alfaro M."/>
            <person name="Ramirez L."/>
            <person name="Pisabarro A.G."/>
            <person name="Kuo A."/>
            <person name="Tritt A."/>
            <person name="Lipzen A."/>
            <person name="He G."/>
            <person name="Yan M."/>
            <person name="Ng V."/>
            <person name="Cullen D."/>
            <person name="Martin F."/>
            <person name="Rosso M.-N."/>
            <person name="Henrissat B."/>
            <person name="Hibbett D."/>
            <person name="Martinez A.T."/>
            <person name="Grigoriev I.V."/>
        </authorList>
    </citation>
    <scope>NUCLEOTIDE SEQUENCE</scope>
    <source>
        <strain evidence="9">AH 44721</strain>
    </source>
</reference>
<dbReference type="InterPro" id="IPR012110">
    <property type="entry name" value="PDC/IPDC-like"/>
</dbReference>
<dbReference type="PANTHER" id="PTHR43452:SF30">
    <property type="entry name" value="PYRUVATE DECARBOXYLASE ISOZYME 1-RELATED"/>
    <property type="match status" value="1"/>
</dbReference>
<evidence type="ECO:0000256" key="6">
    <source>
        <dbReference type="ARBA" id="ARBA00023052"/>
    </source>
</evidence>
<comment type="caution">
    <text evidence="9">The sequence shown here is derived from an EMBL/GenBank/DDBJ whole genome shotgun (WGS) entry which is preliminary data.</text>
</comment>
<dbReference type="OrthoDB" id="3970464at2759"/>
<name>A0A9P5NIT6_GYMJU</name>
<dbReference type="GO" id="GO:0046872">
    <property type="term" value="F:metal ion binding"/>
    <property type="evidence" value="ECO:0007669"/>
    <property type="project" value="UniProtKB-KW"/>
</dbReference>
<dbReference type="GO" id="GO:0030976">
    <property type="term" value="F:thiamine pyrophosphate binding"/>
    <property type="evidence" value="ECO:0007669"/>
    <property type="project" value="InterPro"/>
</dbReference>
<evidence type="ECO:0000256" key="1">
    <source>
        <dbReference type="ARBA" id="ARBA00001964"/>
    </source>
</evidence>
<dbReference type="GO" id="GO:0004737">
    <property type="term" value="F:pyruvate decarboxylase activity"/>
    <property type="evidence" value="ECO:0007669"/>
    <property type="project" value="TreeGrafter"/>
</dbReference>
<keyword evidence="3" id="KW-0479">Metal-binding</keyword>
<comment type="cofactor">
    <cofactor evidence="1">
        <name>thiamine diphosphate</name>
        <dbReference type="ChEBI" id="CHEBI:58937"/>
    </cofactor>
</comment>
<evidence type="ECO:0000256" key="4">
    <source>
        <dbReference type="ARBA" id="ARBA00022793"/>
    </source>
</evidence>
<dbReference type="PANTHER" id="PTHR43452">
    <property type="entry name" value="PYRUVATE DECARBOXYLASE"/>
    <property type="match status" value="1"/>
</dbReference>
<accession>A0A9P5NIT6</accession>
<dbReference type="GO" id="GO:0000949">
    <property type="term" value="P:aromatic amino acid family catabolic process to alcohol via Ehrlich pathway"/>
    <property type="evidence" value="ECO:0007669"/>
    <property type="project" value="TreeGrafter"/>
</dbReference>
<evidence type="ECO:0000256" key="5">
    <source>
        <dbReference type="ARBA" id="ARBA00022842"/>
    </source>
</evidence>
<organism evidence="9 10">
    <name type="scientific">Gymnopilus junonius</name>
    <name type="common">Spectacular rustgill mushroom</name>
    <name type="synonym">Gymnopilus spectabilis subsp. junonius</name>
    <dbReference type="NCBI Taxonomy" id="109634"/>
    <lineage>
        <taxon>Eukaryota</taxon>
        <taxon>Fungi</taxon>
        <taxon>Dikarya</taxon>
        <taxon>Basidiomycota</taxon>
        <taxon>Agaricomycotina</taxon>
        <taxon>Agaricomycetes</taxon>
        <taxon>Agaricomycetidae</taxon>
        <taxon>Agaricales</taxon>
        <taxon>Agaricineae</taxon>
        <taxon>Hymenogastraceae</taxon>
        <taxon>Gymnopilus</taxon>
    </lineage>
</organism>
<keyword evidence="4" id="KW-0210">Decarboxylase</keyword>
<proteinExistence type="inferred from homology"/>
<dbReference type="EMBL" id="JADNYJ010000081">
    <property type="protein sequence ID" value="KAF8889157.1"/>
    <property type="molecule type" value="Genomic_DNA"/>
</dbReference>
<gene>
    <name evidence="9" type="ORF">CPB84DRAFT_1683993</name>
</gene>
<keyword evidence="6" id="KW-0786">Thiamine pyrophosphate</keyword>
<evidence type="ECO:0000313" key="9">
    <source>
        <dbReference type="EMBL" id="KAF8889157.1"/>
    </source>
</evidence>
<comment type="similarity">
    <text evidence="2">Belongs to the TPP enzyme family.</text>
</comment>
<dbReference type="Pfam" id="PF02776">
    <property type="entry name" value="TPP_enzyme_N"/>
    <property type="match status" value="1"/>
</dbReference>
<dbReference type="Gene3D" id="3.40.50.970">
    <property type="match status" value="1"/>
</dbReference>
<evidence type="ECO:0000256" key="7">
    <source>
        <dbReference type="ARBA" id="ARBA00023239"/>
    </source>
</evidence>
<protein>
    <recommendedName>
        <fullName evidence="8">Thiamine pyrophosphate enzyme N-terminal TPP-binding domain-containing protein</fullName>
    </recommendedName>
</protein>
<dbReference type="Proteomes" id="UP000724874">
    <property type="component" value="Unassembled WGS sequence"/>
</dbReference>
<feature type="domain" description="Thiamine pyrophosphate enzyme N-terminal TPP-binding" evidence="8">
    <location>
        <begin position="3"/>
        <end position="66"/>
    </location>
</feature>
<keyword evidence="7" id="KW-0456">Lyase</keyword>
<sequence length="81" mass="8614">GYSHELNTAYAADGICTAQGREGSFSVLVTTFGVGKLSPTSGIARAYSEIVPALHLVGVPSTVQRKNQLLLYHTLGNGQWH</sequence>
<keyword evidence="5" id="KW-0460">Magnesium</keyword>
<feature type="non-terminal residue" evidence="9">
    <location>
        <position position="81"/>
    </location>
</feature>
<dbReference type="InterPro" id="IPR029061">
    <property type="entry name" value="THDP-binding"/>
</dbReference>
<dbReference type="GO" id="GO:0005829">
    <property type="term" value="C:cytosol"/>
    <property type="evidence" value="ECO:0007669"/>
    <property type="project" value="TreeGrafter"/>
</dbReference>
<dbReference type="SUPFAM" id="SSF52518">
    <property type="entry name" value="Thiamin diphosphate-binding fold (THDP-binding)"/>
    <property type="match status" value="1"/>
</dbReference>
<dbReference type="GO" id="GO:0005634">
    <property type="term" value="C:nucleus"/>
    <property type="evidence" value="ECO:0007669"/>
    <property type="project" value="TreeGrafter"/>
</dbReference>
<evidence type="ECO:0000259" key="8">
    <source>
        <dbReference type="Pfam" id="PF02776"/>
    </source>
</evidence>